<name>A0A344PLH6_9RHOB</name>
<sequence length="200" mass="22468">MILATGTYTGELVPQLARRLARTVVPVLSWQMSTDPIGDNLRRHVLPGRQAVSDTRGDLRFFRYDARNRLVTGGVVMGHRDMARRVAQKAASTLAEAYPELGVQRMSHVWSGYVGMTWDRFPRIHKLGPDAWTWIGCNGRGVALGVALGREMARAVSGTALDTLALPLSEPQPLPLHRFARWIAPNYLAWMRRKDVREIK</sequence>
<reference evidence="4" key="1">
    <citation type="submission" date="2018-07" db="EMBL/GenBank/DDBJ databases">
        <title>Genome sequencing of Paracoccus sp. SC2-6.</title>
        <authorList>
            <person name="Heo J."/>
            <person name="Kim S.-J."/>
            <person name="Kwon S.-W."/>
        </authorList>
    </citation>
    <scope>NUCLEOTIDE SEQUENCE [LARGE SCALE GENOMIC DNA]</scope>
    <source>
        <strain evidence="4">SC2-6</strain>
    </source>
</reference>
<dbReference type="Gene3D" id="3.50.50.60">
    <property type="entry name" value="FAD/NAD(P)-binding domain"/>
    <property type="match status" value="1"/>
</dbReference>
<proteinExistence type="predicted"/>
<feature type="domain" description="FAD dependent oxidoreductase" evidence="2">
    <location>
        <begin position="2"/>
        <end position="154"/>
    </location>
</feature>
<dbReference type="EMBL" id="CP030918">
    <property type="protein sequence ID" value="AXC50231.1"/>
    <property type="molecule type" value="Genomic_DNA"/>
</dbReference>
<dbReference type="Pfam" id="PF01266">
    <property type="entry name" value="DAO"/>
    <property type="match status" value="1"/>
</dbReference>
<gene>
    <name evidence="3" type="ORF">DRW48_11465</name>
</gene>
<dbReference type="Gene3D" id="3.30.9.10">
    <property type="entry name" value="D-Amino Acid Oxidase, subunit A, domain 2"/>
    <property type="match status" value="1"/>
</dbReference>
<keyword evidence="1" id="KW-0560">Oxidoreductase</keyword>
<evidence type="ECO:0000313" key="4">
    <source>
        <dbReference type="Proteomes" id="UP000252023"/>
    </source>
</evidence>
<dbReference type="SUPFAM" id="SSF51971">
    <property type="entry name" value="Nucleotide-binding domain"/>
    <property type="match status" value="1"/>
</dbReference>
<dbReference type="AlphaFoldDB" id="A0A344PLH6"/>
<evidence type="ECO:0000259" key="2">
    <source>
        <dbReference type="Pfam" id="PF01266"/>
    </source>
</evidence>
<protein>
    <submittedName>
        <fullName evidence="3">FAD-binding oxidoreductase</fullName>
    </submittedName>
</protein>
<evidence type="ECO:0000313" key="3">
    <source>
        <dbReference type="EMBL" id="AXC50231.1"/>
    </source>
</evidence>
<organism evidence="3 4">
    <name type="scientific">Paracoccus suum</name>
    <dbReference type="NCBI Taxonomy" id="2259340"/>
    <lineage>
        <taxon>Bacteria</taxon>
        <taxon>Pseudomonadati</taxon>
        <taxon>Pseudomonadota</taxon>
        <taxon>Alphaproteobacteria</taxon>
        <taxon>Rhodobacterales</taxon>
        <taxon>Paracoccaceae</taxon>
        <taxon>Paracoccus</taxon>
    </lineage>
</organism>
<dbReference type="InterPro" id="IPR036188">
    <property type="entry name" value="FAD/NAD-bd_sf"/>
</dbReference>
<dbReference type="OrthoDB" id="9806601at2"/>
<dbReference type="GO" id="GO:0016491">
    <property type="term" value="F:oxidoreductase activity"/>
    <property type="evidence" value="ECO:0007669"/>
    <property type="project" value="UniProtKB-KW"/>
</dbReference>
<keyword evidence="4" id="KW-1185">Reference proteome</keyword>
<dbReference type="InterPro" id="IPR006076">
    <property type="entry name" value="FAD-dep_OxRdtase"/>
</dbReference>
<accession>A0A344PLH6</accession>
<dbReference type="KEGG" id="pars:DRW48_11465"/>
<evidence type="ECO:0000256" key="1">
    <source>
        <dbReference type="ARBA" id="ARBA00023002"/>
    </source>
</evidence>
<dbReference type="Proteomes" id="UP000252023">
    <property type="component" value="Chromosome"/>
</dbReference>